<dbReference type="InterPro" id="IPR053177">
    <property type="entry name" value="ADP-glucose_phosphorylase"/>
</dbReference>
<dbReference type="OrthoDB" id="418412at2759"/>
<proteinExistence type="inferred from homology"/>
<keyword evidence="3 11" id="KW-0808">Transferase</keyword>
<comment type="similarity">
    <text evidence="2">Belongs to the galactose-1-phosphate uridylyltransferase type 1 family.</text>
</comment>
<dbReference type="GO" id="GO:0008108">
    <property type="term" value="F:UDP-glucose:hexose-1-phosphate uridylyltransferase activity"/>
    <property type="evidence" value="ECO:0007669"/>
    <property type="project" value="InterPro"/>
</dbReference>
<organism evidence="11 12">
    <name type="scientific">Dorcoceras hygrometricum</name>
    <dbReference type="NCBI Taxonomy" id="472368"/>
    <lineage>
        <taxon>Eukaryota</taxon>
        <taxon>Viridiplantae</taxon>
        <taxon>Streptophyta</taxon>
        <taxon>Embryophyta</taxon>
        <taxon>Tracheophyta</taxon>
        <taxon>Spermatophyta</taxon>
        <taxon>Magnoliopsida</taxon>
        <taxon>eudicotyledons</taxon>
        <taxon>Gunneridae</taxon>
        <taxon>Pentapetalae</taxon>
        <taxon>asterids</taxon>
        <taxon>lamiids</taxon>
        <taxon>Lamiales</taxon>
        <taxon>Gesneriaceae</taxon>
        <taxon>Didymocarpoideae</taxon>
        <taxon>Trichosporeae</taxon>
        <taxon>Loxocarpinae</taxon>
        <taxon>Dorcoceras</taxon>
    </lineage>
</organism>
<dbReference type="SUPFAM" id="SSF54197">
    <property type="entry name" value="HIT-like"/>
    <property type="match status" value="2"/>
</dbReference>
<dbReference type="PIRSF" id="PIRSF000808">
    <property type="entry name" value="GalT"/>
    <property type="match status" value="1"/>
</dbReference>
<keyword evidence="12" id="KW-1185">Reference proteome</keyword>
<feature type="domain" description="Galactose-1-phosphate uridyl transferase N-terminal" evidence="9">
    <location>
        <begin position="59"/>
        <end position="163"/>
    </location>
</feature>
<evidence type="ECO:0000259" key="9">
    <source>
        <dbReference type="Pfam" id="PF01087"/>
    </source>
</evidence>
<evidence type="ECO:0000256" key="5">
    <source>
        <dbReference type="ARBA" id="ARBA00022723"/>
    </source>
</evidence>
<dbReference type="GO" id="GO:0006012">
    <property type="term" value="P:galactose metabolic process"/>
    <property type="evidence" value="ECO:0007669"/>
    <property type="project" value="InterPro"/>
</dbReference>
<feature type="domain" description="Galactose-1-phosphate uridyl transferase C-terminal" evidence="10">
    <location>
        <begin position="179"/>
        <end position="279"/>
    </location>
</feature>
<protein>
    <submittedName>
        <fullName evidence="11">Putative galactose-1-phosphate uridyl transferase-like</fullName>
    </submittedName>
</protein>
<evidence type="ECO:0000256" key="1">
    <source>
        <dbReference type="ARBA" id="ARBA00001947"/>
    </source>
</evidence>
<evidence type="ECO:0000256" key="8">
    <source>
        <dbReference type="PIRSR" id="PIRSR000808-1"/>
    </source>
</evidence>
<reference evidence="11 12" key="1">
    <citation type="journal article" date="2015" name="Proc. Natl. Acad. Sci. U.S.A.">
        <title>The resurrection genome of Boea hygrometrica: A blueprint for survival of dehydration.</title>
        <authorList>
            <person name="Xiao L."/>
            <person name="Yang G."/>
            <person name="Zhang L."/>
            <person name="Yang X."/>
            <person name="Zhao S."/>
            <person name="Ji Z."/>
            <person name="Zhou Q."/>
            <person name="Hu M."/>
            <person name="Wang Y."/>
            <person name="Chen M."/>
            <person name="Xu Y."/>
            <person name="Jin H."/>
            <person name="Xiao X."/>
            <person name="Hu G."/>
            <person name="Bao F."/>
            <person name="Hu Y."/>
            <person name="Wan P."/>
            <person name="Li L."/>
            <person name="Deng X."/>
            <person name="Kuang T."/>
            <person name="Xiang C."/>
            <person name="Zhu J.K."/>
            <person name="Oliver M.J."/>
            <person name="He Y."/>
        </authorList>
    </citation>
    <scope>NUCLEOTIDE SEQUENCE [LARGE SCALE GENOMIC DNA]</scope>
    <source>
        <strain evidence="12">cv. XS01</strain>
    </source>
</reference>
<sequence>MGDLFAGQSTPAIGFQVQVRPEQLQGPNRVPVLRWSRARVRAGDFPGPPDSTSEWRIRVIQNMYPALSRQLDFTDGESDGGSTAMPGFGFHDVVIESPAHRVHLEDNSPAEIADVLLAYSQRIEQIREFDSIKYVQVFKNHGASAGASMSHPHSQIMALPVIPSTVSARLNSMKEYFVQTGNCCVCQVKRDDLLIDESSHFMSVAPFASTFPFEIWVVPRDHSSHFHVLDLEKALDLAGLLKLILIKMSLQLKDPPYNLMLHTAPLQVDSSDLPFTHWFIQIVPQLTQTGGFELGTGCYINPVFPEDAAKVLREVRVPNQL</sequence>
<dbReference type="InterPro" id="IPR005850">
    <property type="entry name" value="GalP_Utransf_C"/>
</dbReference>
<evidence type="ECO:0000259" key="10">
    <source>
        <dbReference type="Pfam" id="PF02744"/>
    </source>
</evidence>
<accession>A0A2Z7DDR5</accession>
<evidence type="ECO:0000256" key="2">
    <source>
        <dbReference type="ARBA" id="ARBA00010951"/>
    </source>
</evidence>
<keyword evidence="5" id="KW-0479">Metal-binding</keyword>
<name>A0A2Z7DDR5_9LAMI</name>
<evidence type="ECO:0000256" key="4">
    <source>
        <dbReference type="ARBA" id="ARBA00022695"/>
    </source>
</evidence>
<gene>
    <name evidence="11" type="ORF">F511_12116</name>
</gene>
<dbReference type="InterPro" id="IPR036265">
    <property type="entry name" value="HIT-like_sf"/>
</dbReference>
<dbReference type="Proteomes" id="UP000250235">
    <property type="component" value="Unassembled WGS sequence"/>
</dbReference>
<evidence type="ECO:0000313" key="12">
    <source>
        <dbReference type="Proteomes" id="UP000250235"/>
    </source>
</evidence>
<evidence type="ECO:0000256" key="6">
    <source>
        <dbReference type="ARBA" id="ARBA00022833"/>
    </source>
</evidence>
<evidence type="ECO:0000256" key="3">
    <source>
        <dbReference type="ARBA" id="ARBA00022679"/>
    </source>
</evidence>
<evidence type="ECO:0000313" key="11">
    <source>
        <dbReference type="EMBL" id="KZV57960.1"/>
    </source>
</evidence>
<keyword evidence="4" id="KW-0548">Nucleotidyltransferase</keyword>
<dbReference type="Gene3D" id="3.30.428.10">
    <property type="entry name" value="HIT-like"/>
    <property type="match status" value="2"/>
</dbReference>
<dbReference type="InterPro" id="IPR005849">
    <property type="entry name" value="GalP_Utransf_N"/>
</dbReference>
<keyword evidence="7" id="KW-0119">Carbohydrate metabolism</keyword>
<evidence type="ECO:0000256" key="7">
    <source>
        <dbReference type="ARBA" id="ARBA00023277"/>
    </source>
</evidence>
<comment type="cofactor">
    <cofactor evidence="1">
        <name>Zn(2+)</name>
        <dbReference type="ChEBI" id="CHEBI:29105"/>
    </cofactor>
</comment>
<dbReference type="PANTHER" id="PTHR42763">
    <property type="entry name" value="ADP-GLUCOSE PHOSPHORYLASE"/>
    <property type="match status" value="1"/>
</dbReference>
<dbReference type="PANTHER" id="PTHR42763:SF2">
    <property type="entry name" value="ADP-GLUCOSE PHOSPHORYLASE"/>
    <property type="match status" value="1"/>
</dbReference>
<dbReference type="InterPro" id="IPR001937">
    <property type="entry name" value="GalP_UDPtransf1"/>
</dbReference>
<dbReference type="Pfam" id="PF01087">
    <property type="entry name" value="GalP_UDP_transf"/>
    <property type="match status" value="1"/>
</dbReference>
<dbReference type="EMBL" id="KQ987224">
    <property type="protein sequence ID" value="KZV57960.1"/>
    <property type="molecule type" value="Genomic_DNA"/>
</dbReference>
<dbReference type="GO" id="GO:0008270">
    <property type="term" value="F:zinc ion binding"/>
    <property type="evidence" value="ECO:0007669"/>
    <property type="project" value="InterPro"/>
</dbReference>
<dbReference type="AlphaFoldDB" id="A0A2Z7DDR5"/>
<feature type="active site" description="Tele-UMP-histidine intermediate" evidence="8">
    <location>
        <position position="153"/>
    </location>
</feature>
<keyword evidence="6" id="KW-0862">Zinc</keyword>
<dbReference type="Pfam" id="PF02744">
    <property type="entry name" value="GalP_UDP_tr_C"/>
    <property type="match status" value="1"/>
</dbReference>